<evidence type="ECO:0000256" key="11">
    <source>
        <dbReference type="ARBA" id="ARBA00022692"/>
    </source>
</evidence>
<evidence type="ECO:0000256" key="7">
    <source>
        <dbReference type="ARBA" id="ARBA00019373"/>
    </source>
</evidence>
<reference evidence="25 26" key="1">
    <citation type="submission" date="2019-12" db="EMBL/GenBank/DDBJ databases">
        <title>Microbes associate with the intestines of laboratory mice.</title>
        <authorList>
            <person name="Navarre W."/>
            <person name="Wong E."/>
        </authorList>
    </citation>
    <scope>NUCLEOTIDE SEQUENCE [LARGE SCALE GENOMIC DNA]</scope>
    <source>
        <strain evidence="25 26">NM51_B2-22</strain>
    </source>
</reference>
<keyword evidence="14" id="KW-0443">Lipid metabolism</keyword>
<evidence type="ECO:0000256" key="16">
    <source>
        <dbReference type="ARBA" id="ARBA00023209"/>
    </source>
</evidence>
<keyword evidence="11 24" id="KW-0812">Transmembrane</keyword>
<feature type="transmembrane region" description="Helical" evidence="24">
    <location>
        <begin position="9"/>
        <end position="26"/>
    </location>
</feature>
<evidence type="ECO:0000256" key="10">
    <source>
        <dbReference type="ARBA" id="ARBA00022679"/>
    </source>
</evidence>
<keyword evidence="9" id="KW-0444">Lipid biosynthesis</keyword>
<dbReference type="RefSeq" id="WP_160333360.1">
    <property type="nucleotide sequence ID" value="NZ_WSRS01000093.1"/>
</dbReference>
<sequence>MEKELQNRIVFGVGAAVILLVLLWFGGLPFQFVVGLLAMLGVYELFAMKGLAINTPEGMLASLAALLLTLPLENYLSFLPNDSNIPLFALLAMGILGSTVFVKGYTYDDAVFPIASSFYVGYGFHMLVRAQMSGLDKVLYALLLVWATDSLAYFVGKRFGQRKLLPQVSPNKTVEGSLGGIAGALVVTLVFYLFSGATFGGKNFFLVLLLAILFSVAGQFGDLVESSIKRHYGVKNSGRFIPGHGGLLDRFDSLLFVFPLLHLAGFF</sequence>
<comment type="similarity">
    <text evidence="5">Belongs to the CDS family.</text>
</comment>
<dbReference type="EMBL" id="WSRS01000093">
    <property type="protein sequence ID" value="MVX59602.1"/>
    <property type="molecule type" value="Genomic_DNA"/>
</dbReference>
<comment type="catalytic activity">
    <reaction evidence="1">
        <text>a 1,2-diacyl-sn-glycero-3-phosphate + CTP + H(+) = a CDP-1,2-diacyl-sn-glycerol + diphosphate</text>
        <dbReference type="Rhea" id="RHEA:16229"/>
        <dbReference type="ChEBI" id="CHEBI:15378"/>
        <dbReference type="ChEBI" id="CHEBI:33019"/>
        <dbReference type="ChEBI" id="CHEBI:37563"/>
        <dbReference type="ChEBI" id="CHEBI:58332"/>
        <dbReference type="ChEBI" id="CHEBI:58608"/>
        <dbReference type="EC" id="2.7.7.41"/>
    </reaction>
</comment>
<evidence type="ECO:0000256" key="24">
    <source>
        <dbReference type="SAM" id="Phobius"/>
    </source>
</evidence>
<evidence type="ECO:0000256" key="13">
    <source>
        <dbReference type="ARBA" id="ARBA00022989"/>
    </source>
</evidence>
<dbReference type="OrthoDB" id="9799199at2"/>
<evidence type="ECO:0000256" key="12">
    <source>
        <dbReference type="ARBA" id="ARBA00022695"/>
    </source>
</evidence>
<keyword evidence="16" id="KW-0594">Phospholipid biosynthesis</keyword>
<feature type="transmembrane region" description="Helical" evidence="24">
    <location>
        <begin position="59"/>
        <end position="79"/>
    </location>
</feature>
<evidence type="ECO:0000256" key="20">
    <source>
        <dbReference type="ARBA" id="ARBA00032253"/>
    </source>
</evidence>
<keyword evidence="10 25" id="KW-0808">Transferase</keyword>
<keyword evidence="13 24" id="KW-1133">Transmembrane helix</keyword>
<evidence type="ECO:0000256" key="17">
    <source>
        <dbReference type="ARBA" id="ARBA00023264"/>
    </source>
</evidence>
<keyword evidence="15 24" id="KW-0472">Membrane</keyword>
<dbReference type="Pfam" id="PF01148">
    <property type="entry name" value="CTP_transf_1"/>
    <property type="match status" value="1"/>
</dbReference>
<evidence type="ECO:0000256" key="19">
    <source>
        <dbReference type="ARBA" id="ARBA00031825"/>
    </source>
</evidence>
<feature type="transmembrane region" description="Helical" evidence="24">
    <location>
        <begin position="204"/>
        <end position="224"/>
    </location>
</feature>
<evidence type="ECO:0000256" key="5">
    <source>
        <dbReference type="ARBA" id="ARBA00010185"/>
    </source>
</evidence>
<evidence type="ECO:0000256" key="2">
    <source>
        <dbReference type="ARBA" id="ARBA00004651"/>
    </source>
</evidence>
<protein>
    <recommendedName>
        <fullName evidence="7">Phosphatidate cytidylyltransferase</fullName>
        <ecNumber evidence="6">2.7.7.41</ecNumber>
    </recommendedName>
    <alternativeName>
        <fullName evidence="20">CDP-DAG synthase</fullName>
    </alternativeName>
    <alternativeName>
        <fullName evidence="22">CDP-DG synthase</fullName>
    </alternativeName>
    <alternativeName>
        <fullName evidence="18">CDP-diacylglycerol synthase</fullName>
    </alternativeName>
    <alternativeName>
        <fullName evidence="21">CDP-diglyceride pyrophosphorylase</fullName>
    </alternativeName>
    <alternativeName>
        <fullName evidence="23">CDP-diglyceride synthase</fullName>
    </alternativeName>
    <alternativeName>
        <fullName evidence="19">CTP:phosphatidate cytidylyltransferase</fullName>
    </alternativeName>
</protein>
<comment type="caution">
    <text evidence="25">The sequence shown here is derived from an EMBL/GenBank/DDBJ whole genome shotgun (WGS) entry which is preliminary data.</text>
</comment>
<evidence type="ECO:0000256" key="23">
    <source>
        <dbReference type="ARBA" id="ARBA00033406"/>
    </source>
</evidence>
<feature type="transmembrane region" description="Helical" evidence="24">
    <location>
        <begin position="85"/>
        <end position="103"/>
    </location>
</feature>
<evidence type="ECO:0000313" key="26">
    <source>
        <dbReference type="Proteomes" id="UP000461595"/>
    </source>
</evidence>
<evidence type="ECO:0000256" key="15">
    <source>
        <dbReference type="ARBA" id="ARBA00023136"/>
    </source>
</evidence>
<keyword evidence="8" id="KW-1003">Cell membrane</keyword>
<dbReference type="GO" id="GO:0004605">
    <property type="term" value="F:phosphatidate cytidylyltransferase activity"/>
    <property type="evidence" value="ECO:0007669"/>
    <property type="project" value="UniProtKB-EC"/>
</dbReference>
<feature type="transmembrane region" description="Helical" evidence="24">
    <location>
        <begin position="138"/>
        <end position="156"/>
    </location>
</feature>
<evidence type="ECO:0000256" key="3">
    <source>
        <dbReference type="ARBA" id="ARBA00005119"/>
    </source>
</evidence>
<name>A0A7X3G9L8_9STRE</name>
<evidence type="ECO:0000256" key="4">
    <source>
        <dbReference type="ARBA" id="ARBA00005189"/>
    </source>
</evidence>
<accession>A0A7X3G9L8</accession>
<evidence type="ECO:0000256" key="9">
    <source>
        <dbReference type="ARBA" id="ARBA00022516"/>
    </source>
</evidence>
<evidence type="ECO:0000256" key="1">
    <source>
        <dbReference type="ARBA" id="ARBA00001698"/>
    </source>
</evidence>
<comment type="pathway">
    <text evidence="3">Phospholipid metabolism; CDP-diacylglycerol biosynthesis; CDP-diacylglycerol from sn-glycerol 3-phosphate: step 3/3.</text>
</comment>
<keyword evidence="12 25" id="KW-0548">Nucleotidyltransferase</keyword>
<keyword evidence="17" id="KW-1208">Phospholipid metabolism</keyword>
<dbReference type="PANTHER" id="PTHR46382:SF1">
    <property type="entry name" value="PHOSPHATIDATE CYTIDYLYLTRANSFERASE"/>
    <property type="match status" value="1"/>
</dbReference>
<dbReference type="PANTHER" id="PTHR46382">
    <property type="entry name" value="PHOSPHATIDATE CYTIDYLYLTRANSFERASE"/>
    <property type="match status" value="1"/>
</dbReference>
<feature type="transmembrane region" description="Helical" evidence="24">
    <location>
        <begin position="177"/>
        <end position="198"/>
    </location>
</feature>
<evidence type="ECO:0000256" key="22">
    <source>
        <dbReference type="ARBA" id="ARBA00032743"/>
    </source>
</evidence>
<dbReference type="Proteomes" id="UP000461595">
    <property type="component" value="Unassembled WGS sequence"/>
</dbReference>
<dbReference type="AlphaFoldDB" id="A0A7X3G9L8"/>
<comment type="subcellular location">
    <subcellularLocation>
        <location evidence="2">Cell membrane</location>
        <topology evidence="2">Multi-pass membrane protein</topology>
    </subcellularLocation>
</comment>
<dbReference type="GO" id="GO:0005886">
    <property type="term" value="C:plasma membrane"/>
    <property type="evidence" value="ECO:0007669"/>
    <property type="project" value="UniProtKB-SubCell"/>
</dbReference>
<evidence type="ECO:0000256" key="14">
    <source>
        <dbReference type="ARBA" id="ARBA00023098"/>
    </source>
</evidence>
<proteinExistence type="inferred from homology"/>
<evidence type="ECO:0000256" key="6">
    <source>
        <dbReference type="ARBA" id="ARBA00012487"/>
    </source>
</evidence>
<gene>
    <name evidence="25" type="ORF">E5983_08170</name>
</gene>
<dbReference type="GO" id="GO:0016024">
    <property type="term" value="P:CDP-diacylglycerol biosynthetic process"/>
    <property type="evidence" value="ECO:0007669"/>
    <property type="project" value="TreeGrafter"/>
</dbReference>
<evidence type="ECO:0000256" key="21">
    <source>
        <dbReference type="ARBA" id="ARBA00032396"/>
    </source>
</evidence>
<feature type="transmembrane region" description="Helical" evidence="24">
    <location>
        <begin position="110"/>
        <end position="132"/>
    </location>
</feature>
<evidence type="ECO:0000256" key="18">
    <source>
        <dbReference type="ARBA" id="ARBA00029893"/>
    </source>
</evidence>
<comment type="pathway">
    <text evidence="4">Lipid metabolism.</text>
</comment>
<dbReference type="EC" id="2.7.7.41" evidence="6"/>
<evidence type="ECO:0000313" key="25">
    <source>
        <dbReference type="EMBL" id="MVX59602.1"/>
    </source>
</evidence>
<evidence type="ECO:0000256" key="8">
    <source>
        <dbReference type="ARBA" id="ARBA00022475"/>
    </source>
</evidence>
<organism evidence="25 26">
    <name type="scientific">Streptococcus danieliae</name>
    <dbReference type="NCBI Taxonomy" id="747656"/>
    <lineage>
        <taxon>Bacteria</taxon>
        <taxon>Bacillati</taxon>
        <taxon>Bacillota</taxon>
        <taxon>Bacilli</taxon>
        <taxon>Lactobacillales</taxon>
        <taxon>Streptococcaceae</taxon>
        <taxon>Streptococcus</taxon>
    </lineage>
</organism>